<evidence type="ECO:0000313" key="5">
    <source>
        <dbReference type="Proteomes" id="UP000193711"/>
    </source>
</evidence>
<dbReference type="CDD" id="cd00085">
    <property type="entry name" value="HNHc"/>
    <property type="match status" value="1"/>
</dbReference>
<dbReference type="Pfam" id="PF02720">
    <property type="entry name" value="DUF222"/>
    <property type="match status" value="1"/>
</dbReference>
<gene>
    <name evidence="4" type="ORF">SAMN06295885_0369</name>
</gene>
<evidence type="ECO:0000256" key="1">
    <source>
        <dbReference type="ARBA" id="ARBA00023450"/>
    </source>
</evidence>
<dbReference type="STRING" id="1891671.SAMN06295885_0369"/>
<dbReference type="GO" id="GO:0004519">
    <property type="term" value="F:endonuclease activity"/>
    <property type="evidence" value="ECO:0007669"/>
    <property type="project" value="UniProtKB-KW"/>
</dbReference>
<dbReference type="EMBL" id="FXBM01000001">
    <property type="protein sequence ID" value="SMH29944.1"/>
    <property type="molecule type" value="Genomic_DNA"/>
</dbReference>
<feature type="compositionally biased region" description="Basic and acidic residues" evidence="2">
    <location>
        <begin position="414"/>
        <end position="450"/>
    </location>
</feature>
<dbReference type="AlphaFoldDB" id="A0A1X7MYH6"/>
<name>A0A1X7MYH6_9MICO</name>
<comment type="similarity">
    <text evidence="1">Belongs to the Rv1128c/1148c/1588c/1702c/1945/3466 family.</text>
</comment>
<keyword evidence="4" id="KW-0540">Nuclease</keyword>
<evidence type="ECO:0000256" key="2">
    <source>
        <dbReference type="SAM" id="MobiDB-lite"/>
    </source>
</evidence>
<dbReference type="InterPro" id="IPR003615">
    <property type="entry name" value="HNH_nuc"/>
</dbReference>
<dbReference type="InterPro" id="IPR002711">
    <property type="entry name" value="HNH"/>
</dbReference>
<keyword evidence="4" id="KW-0255">Endonuclease</keyword>
<evidence type="ECO:0000259" key="3">
    <source>
        <dbReference type="SMART" id="SM00507"/>
    </source>
</evidence>
<protein>
    <submittedName>
        <fullName evidence="4">HNH endonuclease</fullName>
    </submittedName>
</protein>
<dbReference type="GO" id="GO:0003676">
    <property type="term" value="F:nucleic acid binding"/>
    <property type="evidence" value="ECO:0007669"/>
    <property type="project" value="InterPro"/>
</dbReference>
<feature type="domain" description="HNH nuclease" evidence="3">
    <location>
        <begin position="323"/>
        <end position="375"/>
    </location>
</feature>
<keyword evidence="5" id="KW-1185">Reference proteome</keyword>
<proteinExistence type="inferred from homology"/>
<dbReference type="InterPro" id="IPR003870">
    <property type="entry name" value="DUF222"/>
</dbReference>
<dbReference type="GO" id="GO:0008270">
    <property type="term" value="F:zinc ion binding"/>
    <property type="evidence" value="ECO:0007669"/>
    <property type="project" value="InterPro"/>
</dbReference>
<dbReference type="Pfam" id="PF01844">
    <property type="entry name" value="HNH"/>
    <property type="match status" value="1"/>
</dbReference>
<dbReference type="Proteomes" id="UP000193711">
    <property type="component" value="Unassembled WGS sequence"/>
</dbReference>
<sequence>MRECFDDALASAVGAARAVEVFLAHAAAQRFELIELARRAAVALPEALVDPRVQVHVEVMEAAQRALVAEIATSLRMSESDAAALIEESRLLVNELPETLTALRLGRCTPEHVRTILRCAFEVPAEVRGRFDVEAAILAAECTPAQVRRRLRVLRERLHPESATVRHRRCAERRGVWFDGEADGMATLHLHLPAPEAHGAFDRLDRAARSLADAPDETRTLGQLRADVAAALLLDGETTTDGHRTTATTMPAGLRPRVSVTVPALTLLGRSDEPGTLDGYGPIDPETARRLAADAPSFTRILTHPESGAVLSVGRDSYRVPADLRRHLQHRDGTCRFPGCTRPATGSDVDHGIEWQHGGATDAENLAHLCRHHHRLRHTTTWTLEHHPGGALHWTSPTGRRHTTTPARPEPPPEPDRDPDRPRDPDRERGPDRDRGPDRHWYRDRYRGAGHEPPPF</sequence>
<keyword evidence="4" id="KW-0378">Hydrolase</keyword>
<dbReference type="Gene3D" id="1.10.30.50">
    <property type="match status" value="1"/>
</dbReference>
<accession>A0A1X7MYH6</accession>
<reference evidence="5" key="1">
    <citation type="submission" date="2017-04" db="EMBL/GenBank/DDBJ databases">
        <authorList>
            <person name="Varghese N."/>
            <person name="Submissions S."/>
        </authorList>
    </citation>
    <scope>NUCLEOTIDE SEQUENCE [LARGE SCALE GENOMIC DNA]</scope>
    <source>
        <strain evidence="5">VKM Ac-2121</strain>
    </source>
</reference>
<organism evidence="4 5">
    <name type="scientific">Rathayibacter oskolensis</name>
    <dbReference type="NCBI Taxonomy" id="1891671"/>
    <lineage>
        <taxon>Bacteria</taxon>
        <taxon>Bacillati</taxon>
        <taxon>Actinomycetota</taxon>
        <taxon>Actinomycetes</taxon>
        <taxon>Micrococcales</taxon>
        <taxon>Microbacteriaceae</taxon>
        <taxon>Rathayibacter</taxon>
    </lineage>
</organism>
<dbReference type="SMART" id="SM00507">
    <property type="entry name" value="HNHc"/>
    <property type="match status" value="1"/>
</dbReference>
<feature type="region of interest" description="Disordered" evidence="2">
    <location>
        <begin position="382"/>
        <end position="456"/>
    </location>
</feature>
<evidence type="ECO:0000313" key="4">
    <source>
        <dbReference type="EMBL" id="SMH29944.1"/>
    </source>
</evidence>